<reference evidence="1" key="2">
    <citation type="journal article" date="2021" name="PeerJ">
        <title>Extensive microbial diversity within the chicken gut microbiome revealed by metagenomics and culture.</title>
        <authorList>
            <person name="Gilroy R."/>
            <person name="Ravi A."/>
            <person name="Getino M."/>
            <person name="Pursley I."/>
            <person name="Horton D.L."/>
            <person name="Alikhan N.F."/>
            <person name="Baker D."/>
            <person name="Gharbi K."/>
            <person name="Hall N."/>
            <person name="Watson M."/>
            <person name="Adriaenssens E.M."/>
            <person name="Foster-Nyarko E."/>
            <person name="Jarju S."/>
            <person name="Secka A."/>
            <person name="Antonio M."/>
            <person name="Oren A."/>
            <person name="Chaudhuri R.R."/>
            <person name="La Ragione R."/>
            <person name="Hildebrand F."/>
            <person name="Pallen M.J."/>
        </authorList>
    </citation>
    <scope>NUCLEOTIDE SEQUENCE</scope>
    <source>
        <strain evidence="1">ChiSxjej2B14-8506</strain>
    </source>
</reference>
<dbReference type="Gene3D" id="2.60.290.11">
    <property type="entry name" value="TM1070-like"/>
    <property type="match status" value="1"/>
</dbReference>
<evidence type="ECO:0000313" key="2">
    <source>
        <dbReference type="Proteomes" id="UP000824123"/>
    </source>
</evidence>
<proteinExistence type="predicted"/>
<comment type="caution">
    <text evidence="1">The sequence shown here is derived from an EMBL/GenBank/DDBJ whole genome shotgun (WGS) entry which is preliminary data.</text>
</comment>
<evidence type="ECO:0000313" key="1">
    <source>
        <dbReference type="EMBL" id="HIU46900.1"/>
    </source>
</evidence>
<accession>A0A9D1LRV0</accession>
<dbReference type="InterPro" id="IPR009794">
    <property type="entry name" value="ASRT"/>
</dbReference>
<organism evidence="1 2">
    <name type="scientific">Candidatus Fimadaptatus faecigallinarum</name>
    <dbReference type="NCBI Taxonomy" id="2840814"/>
    <lineage>
        <taxon>Bacteria</taxon>
        <taxon>Bacillati</taxon>
        <taxon>Bacillota</taxon>
        <taxon>Clostridia</taxon>
        <taxon>Eubacteriales</taxon>
        <taxon>Candidatus Fimadaptatus</taxon>
    </lineage>
</organism>
<gene>
    <name evidence="1" type="ORF">IAC59_06540</name>
</gene>
<dbReference type="EMBL" id="DVNK01000039">
    <property type="protein sequence ID" value="HIU46900.1"/>
    <property type="molecule type" value="Genomic_DNA"/>
</dbReference>
<dbReference type="InterPro" id="IPR036698">
    <property type="entry name" value="TM1070-like_sf"/>
</dbReference>
<reference evidence="1" key="1">
    <citation type="submission" date="2020-10" db="EMBL/GenBank/DDBJ databases">
        <authorList>
            <person name="Gilroy R."/>
        </authorList>
    </citation>
    <scope>NUCLEOTIDE SEQUENCE</scope>
    <source>
        <strain evidence="1">ChiSxjej2B14-8506</strain>
    </source>
</reference>
<name>A0A9D1LRV0_9FIRM</name>
<dbReference type="SUPFAM" id="SSF89232">
    <property type="entry name" value="Hypothetical protein TM1070"/>
    <property type="match status" value="1"/>
</dbReference>
<dbReference type="Proteomes" id="UP000824123">
    <property type="component" value="Unassembled WGS sequence"/>
</dbReference>
<evidence type="ECO:0008006" key="3">
    <source>
        <dbReference type="Google" id="ProtNLM"/>
    </source>
</evidence>
<dbReference type="PIRSF" id="PIRSF008711">
    <property type="entry name" value="UCP008711"/>
    <property type="match status" value="1"/>
</dbReference>
<protein>
    <recommendedName>
        <fullName evidence="3">Sensory rhodopsin transducer</fullName>
    </recommendedName>
</protein>
<dbReference type="AlphaFoldDB" id="A0A9D1LRV0"/>
<sequence length="120" mass="13237">MNGSCEWFIPDCYWPEITTPGHYVSHEAICVLNTTDADADISITLYFEDAEPRGGFKAVCPARRTHHIRLDKLTDAAGKHIPMGVPYAIALSSSAPVYAQYSRLDTTQSNMSLMTTIAAR</sequence>
<dbReference type="Pfam" id="PF07100">
    <property type="entry name" value="ASRT"/>
    <property type="match status" value="1"/>
</dbReference>